<dbReference type="EMBL" id="PZQS01000004">
    <property type="protein sequence ID" value="PVD32406.1"/>
    <property type="molecule type" value="Genomic_DNA"/>
</dbReference>
<dbReference type="AlphaFoldDB" id="A0A2T7PG60"/>
<dbReference type="Pfam" id="PF00450">
    <property type="entry name" value="Peptidase_S10"/>
    <property type="match status" value="2"/>
</dbReference>
<evidence type="ECO:0000256" key="10">
    <source>
        <dbReference type="ARBA" id="ARBA00023235"/>
    </source>
</evidence>
<gene>
    <name evidence="15" type="ORF">C0Q70_07840</name>
</gene>
<evidence type="ECO:0000313" key="16">
    <source>
        <dbReference type="Proteomes" id="UP000245119"/>
    </source>
</evidence>
<dbReference type="PANTHER" id="PTHR45815">
    <property type="entry name" value="PROTEIN DISULFIDE-ISOMERASE A6"/>
    <property type="match status" value="1"/>
</dbReference>
<evidence type="ECO:0000259" key="14">
    <source>
        <dbReference type="PROSITE" id="PS51352"/>
    </source>
</evidence>
<dbReference type="Gene3D" id="3.40.30.10">
    <property type="entry name" value="Glutaredoxin"/>
    <property type="match status" value="3"/>
</dbReference>
<reference evidence="15 16" key="1">
    <citation type="submission" date="2018-04" db="EMBL/GenBank/DDBJ databases">
        <title>The genome of golden apple snail Pomacea canaliculata provides insight into stress tolerance and invasive adaptation.</title>
        <authorList>
            <person name="Liu C."/>
            <person name="Liu B."/>
            <person name="Ren Y."/>
            <person name="Zhang Y."/>
            <person name="Wang H."/>
            <person name="Li S."/>
            <person name="Jiang F."/>
            <person name="Yin L."/>
            <person name="Zhang G."/>
            <person name="Qian W."/>
            <person name="Fan W."/>
        </authorList>
    </citation>
    <scope>NUCLEOTIDE SEQUENCE [LARGE SCALE GENOMIC DNA]</scope>
    <source>
        <strain evidence="15">SZHN2017</strain>
        <tissue evidence="15">Muscle</tissue>
    </source>
</reference>
<dbReference type="GO" id="GO:0003756">
    <property type="term" value="F:protein disulfide isomerase activity"/>
    <property type="evidence" value="ECO:0007669"/>
    <property type="project" value="UniProtKB-EC"/>
</dbReference>
<dbReference type="InterPro" id="IPR017937">
    <property type="entry name" value="Thioredoxin_CS"/>
</dbReference>
<feature type="compositionally biased region" description="Acidic residues" evidence="13">
    <location>
        <begin position="637"/>
        <end position="658"/>
    </location>
</feature>
<dbReference type="InterPro" id="IPR005788">
    <property type="entry name" value="PDI_thioredoxin-like_dom"/>
</dbReference>
<comment type="similarity">
    <text evidence="4">Belongs to the peptidase S10 family.</text>
</comment>
<dbReference type="OrthoDB" id="10264505at2759"/>
<dbReference type="SUPFAM" id="SSF53474">
    <property type="entry name" value="alpha/beta-Hydrolases"/>
    <property type="match status" value="1"/>
</dbReference>
<comment type="catalytic activity">
    <reaction evidence="1">
        <text>Catalyzes the rearrangement of -S-S- bonds in proteins.</text>
        <dbReference type="EC" id="5.3.4.1"/>
    </reaction>
</comment>
<dbReference type="FunFam" id="3.40.30.10:FF:000032">
    <property type="entry name" value="Protein disulfide-isomerase A6 homolog"/>
    <property type="match status" value="1"/>
</dbReference>
<protein>
    <recommendedName>
        <fullName evidence="5">protein disulfide-isomerase</fullName>
        <ecNumber evidence="5">5.3.4.1</ecNumber>
    </recommendedName>
</protein>
<evidence type="ECO:0000256" key="6">
    <source>
        <dbReference type="ARBA" id="ARBA00022729"/>
    </source>
</evidence>
<dbReference type="CDD" id="cd03001">
    <property type="entry name" value="PDI_a_P5"/>
    <property type="match status" value="1"/>
</dbReference>
<evidence type="ECO:0000256" key="8">
    <source>
        <dbReference type="ARBA" id="ARBA00022824"/>
    </source>
</evidence>
<dbReference type="InterPro" id="IPR057305">
    <property type="entry name" value="Thioredox_PDIA6_C"/>
</dbReference>
<keyword evidence="16" id="KW-1185">Reference proteome</keyword>
<keyword evidence="11" id="KW-0676">Redox-active center</keyword>
<organism evidence="15 16">
    <name type="scientific">Pomacea canaliculata</name>
    <name type="common">Golden apple snail</name>
    <dbReference type="NCBI Taxonomy" id="400727"/>
    <lineage>
        <taxon>Eukaryota</taxon>
        <taxon>Metazoa</taxon>
        <taxon>Spiralia</taxon>
        <taxon>Lophotrochozoa</taxon>
        <taxon>Mollusca</taxon>
        <taxon>Gastropoda</taxon>
        <taxon>Caenogastropoda</taxon>
        <taxon>Architaenioglossa</taxon>
        <taxon>Ampullarioidea</taxon>
        <taxon>Ampullariidae</taxon>
        <taxon>Pomacea</taxon>
    </lineage>
</organism>
<dbReference type="PROSITE" id="PS00560">
    <property type="entry name" value="CARBOXYPEPT_SER_HIS"/>
    <property type="match status" value="1"/>
</dbReference>
<evidence type="ECO:0000256" key="11">
    <source>
        <dbReference type="ARBA" id="ARBA00023284"/>
    </source>
</evidence>
<keyword evidence="9" id="KW-1015">Disulfide bond</keyword>
<dbReference type="Pfam" id="PF24541">
    <property type="entry name" value="Thioredox_PDIA6_C"/>
    <property type="match status" value="1"/>
</dbReference>
<dbReference type="PRINTS" id="PR00724">
    <property type="entry name" value="CRBOXYPTASEC"/>
</dbReference>
<evidence type="ECO:0000256" key="5">
    <source>
        <dbReference type="ARBA" id="ARBA00012723"/>
    </source>
</evidence>
<dbReference type="Pfam" id="PF00085">
    <property type="entry name" value="Thioredoxin"/>
    <property type="match status" value="2"/>
</dbReference>
<evidence type="ECO:0000256" key="7">
    <source>
        <dbReference type="ARBA" id="ARBA00022737"/>
    </source>
</evidence>
<feature type="domain" description="Thioredoxin" evidence="14">
    <location>
        <begin position="373"/>
        <end position="489"/>
    </location>
</feature>
<accession>A0A2T7PG60</accession>
<evidence type="ECO:0000256" key="1">
    <source>
        <dbReference type="ARBA" id="ARBA00001182"/>
    </source>
</evidence>
<feature type="compositionally biased region" description="Basic and acidic residues" evidence="13">
    <location>
        <begin position="625"/>
        <end position="636"/>
    </location>
</feature>
<dbReference type="EC" id="5.3.4.1" evidence="5"/>
<name>A0A2T7PG60_POMCA</name>
<evidence type="ECO:0000256" key="12">
    <source>
        <dbReference type="RuleBase" id="RU004208"/>
    </source>
</evidence>
<dbReference type="STRING" id="400727.A0A2T7PG60"/>
<dbReference type="NCBIfam" id="TIGR01126">
    <property type="entry name" value="pdi_dom"/>
    <property type="match status" value="1"/>
</dbReference>
<dbReference type="CDD" id="cd02983">
    <property type="entry name" value="P5_C"/>
    <property type="match status" value="1"/>
</dbReference>
<dbReference type="InterPro" id="IPR036249">
    <property type="entry name" value="Thioredoxin-like_sf"/>
</dbReference>
<evidence type="ECO:0000256" key="13">
    <source>
        <dbReference type="SAM" id="MobiDB-lite"/>
    </source>
</evidence>
<dbReference type="GO" id="GO:0015035">
    <property type="term" value="F:protein-disulfide reductase activity"/>
    <property type="evidence" value="ECO:0007669"/>
    <property type="project" value="TreeGrafter"/>
</dbReference>
<evidence type="ECO:0000256" key="2">
    <source>
        <dbReference type="ARBA" id="ARBA00004319"/>
    </source>
</evidence>
<dbReference type="PROSITE" id="PS00194">
    <property type="entry name" value="THIOREDOXIN_1"/>
    <property type="match status" value="1"/>
</dbReference>
<dbReference type="Gene3D" id="3.40.50.1820">
    <property type="entry name" value="alpha/beta hydrolase"/>
    <property type="match status" value="2"/>
</dbReference>
<keyword evidence="7" id="KW-0677">Repeat</keyword>
<dbReference type="GO" id="GO:0006508">
    <property type="term" value="P:proteolysis"/>
    <property type="evidence" value="ECO:0007669"/>
    <property type="project" value="InterPro"/>
</dbReference>
<keyword evidence="10" id="KW-0413">Isomerase</keyword>
<proteinExistence type="inferred from homology"/>
<keyword evidence="6" id="KW-0732">Signal</keyword>
<evidence type="ECO:0000313" key="15">
    <source>
        <dbReference type="EMBL" id="PVD32406.1"/>
    </source>
</evidence>
<dbReference type="Proteomes" id="UP000245119">
    <property type="component" value="Linkage Group LG4"/>
</dbReference>
<dbReference type="InterPro" id="IPR001563">
    <property type="entry name" value="Peptidase_S10"/>
</dbReference>
<dbReference type="SUPFAM" id="SSF52833">
    <property type="entry name" value="Thioredoxin-like"/>
    <property type="match status" value="3"/>
</dbReference>
<comment type="caution">
    <text evidence="15">The sequence shown here is derived from an EMBL/GenBank/DDBJ whole genome shotgun (WGS) entry which is preliminary data.</text>
</comment>
<dbReference type="InterPro" id="IPR033124">
    <property type="entry name" value="Ser_caboxypep_his_AS"/>
</dbReference>
<comment type="subcellular location">
    <subcellularLocation>
        <location evidence="2">Endoplasmic reticulum lumen</location>
    </subcellularLocation>
</comment>
<dbReference type="InterPro" id="IPR029058">
    <property type="entry name" value="AB_hydrolase_fold"/>
</dbReference>
<sequence length="658" mass="73737">MFWQKVGPGPAAPPCMAQSGARVARWKLQRNFLQQFFLLFSQFSANDFYIGGQSYAGKYVPALGYYIHHQMDSSDKPRMRLKGFYIGSGFCDPETRIMTYYFKEDPAHKVVFVSSVYDQRRDFTEDGHLDKKLYHFLSIPSVKSALHTGGLLAREIPHISRFHHLEAVRGVRQEMAFLMDRYKVLHYTGNMDIIINVRMTEAFLMATPWRGQAAYNKSQRHPWMYNARLAGYVTQLYNFTRVVIRNAGHDAPADQPDWTLAMMQRFIHDQPFESCGHCKALAPEWKKAATALKGIVRVGAVNADEHGGLGSQYGVTGFPTIKFFGEDKFKPTDYSSQRTASAIVDFAISQARSVASSRLSGKKSSGGSKSSGGNTGDPKDVVEITDSNFEEEVLNYDGMVLVEFYAPWCGHCKNLAPHWAQAATDLKGKVKVCAIDATVNTVMSNRYGIRGFPTIKMFPAGKKDGEAEDYDGGRTASDIVQWALDKLAENVPPPELKEIVSSTDLQDNCEGRQLCIISVLPQLLDCQSKCRNDYLDILRTLGEKFKKNLWGWLWTEAGAQSELEESLDIGGSGYPALAAVNLKKMKYSPLRGPFSEKGIHEFLRDLSYGKGSTAPLRSAKLPKLNAREPWDGKDAEMPEEEDIDLSDIDFDDESKDEL</sequence>
<dbReference type="GO" id="GO:0034976">
    <property type="term" value="P:response to endoplasmic reticulum stress"/>
    <property type="evidence" value="ECO:0007669"/>
    <property type="project" value="TreeGrafter"/>
</dbReference>
<feature type="region of interest" description="Disordered" evidence="13">
    <location>
        <begin position="357"/>
        <end position="382"/>
    </location>
</feature>
<feature type="region of interest" description="Disordered" evidence="13">
    <location>
        <begin position="625"/>
        <end position="658"/>
    </location>
</feature>
<comment type="similarity">
    <text evidence="3 12">Belongs to the protein disulfide isomerase family.</text>
</comment>
<evidence type="ECO:0000256" key="9">
    <source>
        <dbReference type="ARBA" id="ARBA00023157"/>
    </source>
</evidence>
<dbReference type="PROSITE" id="PS51352">
    <property type="entry name" value="THIOREDOXIN_2"/>
    <property type="match status" value="2"/>
</dbReference>
<feature type="domain" description="Thioredoxin" evidence="14">
    <location>
        <begin position="208"/>
        <end position="353"/>
    </location>
</feature>
<keyword evidence="8" id="KW-0256">Endoplasmic reticulum</keyword>
<dbReference type="GO" id="GO:0004185">
    <property type="term" value="F:serine-type carboxypeptidase activity"/>
    <property type="evidence" value="ECO:0007669"/>
    <property type="project" value="InterPro"/>
</dbReference>
<evidence type="ECO:0000256" key="4">
    <source>
        <dbReference type="ARBA" id="ARBA00009431"/>
    </source>
</evidence>
<dbReference type="InterPro" id="IPR013766">
    <property type="entry name" value="Thioredoxin_domain"/>
</dbReference>
<dbReference type="PANTHER" id="PTHR45815:SF3">
    <property type="entry name" value="PROTEIN DISULFIDE-ISOMERASE A6"/>
    <property type="match status" value="1"/>
</dbReference>
<evidence type="ECO:0000256" key="3">
    <source>
        <dbReference type="ARBA" id="ARBA00006347"/>
    </source>
</evidence>
<dbReference type="GO" id="GO:0005788">
    <property type="term" value="C:endoplasmic reticulum lumen"/>
    <property type="evidence" value="ECO:0007669"/>
    <property type="project" value="UniProtKB-SubCell"/>
</dbReference>